<feature type="domain" description="Rhodanese" evidence="3">
    <location>
        <begin position="18"/>
        <end position="137"/>
    </location>
</feature>
<dbReference type="SUPFAM" id="SSF52821">
    <property type="entry name" value="Rhodanese/Cell cycle control phosphatase"/>
    <property type="match status" value="2"/>
</dbReference>
<sequence>MAISNVVNVAWVQDRLAENRPLVFADVRFHPKEAEYGIKAYRQGHLPEAVFIDFKTELTDPAQQHGGRSPLPSPERLAGTFGKLGIDHSTTVVVYEDVNGPAASRLWWILKYLGVDHVYVLDGGYQAWTAAGLPISVETPAPQPREFVPEVRSDWLVGVEEVRAASSAGRGSGAALVDSRDAAQYLGREAPFDPIAGHIPGARHYFWKGALNEDGTWKSADGLRERFADLPKDEEIIVYCGSGISATPNVLALQEAGYGNVKLYAGSWSDWISWQDNPIAVGDEKEPKGV</sequence>
<dbReference type="SMART" id="SM00450">
    <property type="entry name" value="RHOD"/>
    <property type="match status" value="2"/>
</dbReference>
<protein>
    <submittedName>
        <fullName evidence="4">Thiosulfate/3-mercaptopyruvate sulfurtransferase</fullName>
    </submittedName>
</protein>
<keyword evidence="1 4" id="KW-0808">Transferase</keyword>
<organism evidence="4 5">
    <name type="scientific">Cohnella phaseoli</name>
    <dbReference type="NCBI Taxonomy" id="456490"/>
    <lineage>
        <taxon>Bacteria</taxon>
        <taxon>Bacillati</taxon>
        <taxon>Bacillota</taxon>
        <taxon>Bacilli</taxon>
        <taxon>Bacillales</taxon>
        <taxon>Paenibacillaceae</taxon>
        <taxon>Cohnella</taxon>
    </lineage>
</organism>
<reference evidence="4 5" key="1">
    <citation type="submission" date="2018-07" db="EMBL/GenBank/DDBJ databases">
        <title>Genomic Encyclopedia of Type Strains, Phase III (KMG-III): the genomes of soil and plant-associated and newly described type strains.</title>
        <authorList>
            <person name="Whitman W."/>
        </authorList>
    </citation>
    <scope>NUCLEOTIDE SEQUENCE [LARGE SCALE GENOMIC DNA]</scope>
    <source>
        <strain evidence="4 5">CECT 7287</strain>
    </source>
</reference>
<dbReference type="PROSITE" id="PS50206">
    <property type="entry name" value="RHODANESE_3"/>
    <property type="match status" value="2"/>
</dbReference>
<keyword evidence="5" id="KW-1185">Reference proteome</keyword>
<accession>A0A3D9IBY8</accession>
<dbReference type="RefSeq" id="WP_342772521.1">
    <property type="nucleotide sequence ID" value="NZ_QRDZ01000032.1"/>
</dbReference>
<evidence type="ECO:0000259" key="3">
    <source>
        <dbReference type="PROSITE" id="PS50206"/>
    </source>
</evidence>
<feature type="domain" description="Rhodanese" evidence="3">
    <location>
        <begin position="170"/>
        <end position="273"/>
    </location>
</feature>
<dbReference type="InterPro" id="IPR036873">
    <property type="entry name" value="Rhodanese-like_dom_sf"/>
</dbReference>
<dbReference type="InterPro" id="IPR045078">
    <property type="entry name" value="TST/MPST-like"/>
</dbReference>
<evidence type="ECO:0000313" key="4">
    <source>
        <dbReference type="EMBL" id="RED59160.1"/>
    </source>
</evidence>
<keyword evidence="4" id="KW-0670">Pyruvate</keyword>
<proteinExistence type="predicted"/>
<keyword evidence="2" id="KW-0677">Repeat</keyword>
<dbReference type="InterPro" id="IPR001763">
    <property type="entry name" value="Rhodanese-like_dom"/>
</dbReference>
<evidence type="ECO:0000313" key="5">
    <source>
        <dbReference type="Proteomes" id="UP000256977"/>
    </source>
</evidence>
<dbReference type="EMBL" id="QRDZ01000032">
    <property type="protein sequence ID" value="RED59160.1"/>
    <property type="molecule type" value="Genomic_DNA"/>
</dbReference>
<evidence type="ECO:0000256" key="1">
    <source>
        <dbReference type="ARBA" id="ARBA00022679"/>
    </source>
</evidence>
<dbReference type="Proteomes" id="UP000256977">
    <property type="component" value="Unassembled WGS sequence"/>
</dbReference>
<evidence type="ECO:0000256" key="2">
    <source>
        <dbReference type="ARBA" id="ARBA00022737"/>
    </source>
</evidence>
<dbReference type="PANTHER" id="PTHR11364">
    <property type="entry name" value="THIOSULFATE SULFERTANSFERASE"/>
    <property type="match status" value="1"/>
</dbReference>
<dbReference type="Gene3D" id="3.40.250.10">
    <property type="entry name" value="Rhodanese-like domain"/>
    <property type="match status" value="2"/>
</dbReference>
<dbReference type="CDD" id="cd01448">
    <property type="entry name" value="TST_Repeat_1"/>
    <property type="match status" value="1"/>
</dbReference>
<comment type="caution">
    <text evidence="4">The sequence shown here is derived from an EMBL/GenBank/DDBJ whole genome shotgun (WGS) entry which is preliminary data.</text>
</comment>
<gene>
    <name evidence="4" type="ORF">DFP98_13283</name>
</gene>
<dbReference type="CDD" id="cd01449">
    <property type="entry name" value="TST_Repeat_2"/>
    <property type="match status" value="1"/>
</dbReference>
<dbReference type="AlphaFoldDB" id="A0A3D9IBY8"/>
<dbReference type="GO" id="GO:0004792">
    <property type="term" value="F:thiosulfate-cyanide sulfurtransferase activity"/>
    <property type="evidence" value="ECO:0007669"/>
    <property type="project" value="TreeGrafter"/>
</dbReference>
<dbReference type="Pfam" id="PF00581">
    <property type="entry name" value="Rhodanese"/>
    <property type="match status" value="2"/>
</dbReference>
<name>A0A3D9IBY8_9BACL</name>
<dbReference type="PANTHER" id="PTHR11364:SF27">
    <property type="entry name" value="SULFURTRANSFERASE"/>
    <property type="match status" value="1"/>
</dbReference>